<dbReference type="InterPro" id="IPR038404">
    <property type="entry name" value="TRAP_DctP_sf"/>
</dbReference>
<dbReference type="EMBL" id="JAVDYJ010000001">
    <property type="protein sequence ID" value="MDR7348390.1"/>
    <property type="molecule type" value="Genomic_DNA"/>
</dbReference>
<dbReference type="PANTHER" id="PTHR33376:SF15">
    <property type="entry name" value="BLL6794 PROTEIN"/>
    <property type="match status" value="1"/>
</dbReference>
<evidence type="ECO:0000313" key="3">
    <source>
        <dbReference type="EMBL" id="MDR7348390.1"/>
    </source>
</evidence>
<proteinExistence type="predicted"/>
<evidence type="ECO:0000256" key="1">
    <source>
        <dbReference type="ARBA" id="ARBA00022729"/>
    </source>
</evidence>
<name>A0ABU2B464_9MICC</name>
<dbReference type="Pfam" id="PF03480">
    <property type="entry name" value="DctP"/>
    <property type="match status" value="1"/>
</dbReference>
<protein>
    <submittedName>
        <fullName evidence="3">TRAP-type C4-dicarboxylate transport system substrate-binding protein</fullName>
    </submittedName>
</protein>
<accession>A0ABU2B464</accession>
<dbReference type="PANTHER" id="PTHR33376">
    <property type="match status" value="1"/>
</dbReference>
<dbReference type="InterPro" id="IPR018389">
    <property type="entry name" value="DctP_fam"/>
</dbReference>
<gene>
    <name evidence="3" type="ORF">J2S62_002647</name>
</gene>
<keyword evidence="4" id="KW-1185">Reference proteome</keyword>
<feature type="signal peptide" evidence="2">
    <location>
        <begin position="1"/>
        <end position="32"/>
    </location>
</feature>
<sequence>MQKMQKKNRWSSTSVIAGVAVAALALSGCAGSAGGDAEEERAGDEGYEYGASEEEIKAAFEDVEPLTITYQPSAQSPGGAEAYRAEAFIENLETLSDGKITVDTTYGQGIAGYDELPDALADGRVDIAYMLPIYLPDQFPIFQGYVAGTTLTGTSPLVDELAANAAMGELAWQDENLINEFRDQGIEPLNLFNAAGAVLPMCADETLTADDWSGNQVRASSSAHTAQLQALNASPVSMAYTETFEGLQRNTIDCTLTATLAADAGGFMEVAPHASYTSDVTFARGPGGVYAGMAWDSWPLAVKQLVFDSMQDEFIQSRRGDLAANHIAAEAVREYNGSFEEMDDDLQEALLEVSQGLVDDEIEAGTLPEGSTENIPETLNRWRDVAEELGYEDEGTFANYDEWYDLEDTEYLVPFGERYFEEVMLPHRPS</sequence>
<dbReference type="PROSITE" id="PS51257">
    <property type="entry name" value="PROKAR_LIPOPROTEIN"/>
    <property type="match status" value="1"/>
</dbReference>
<reference evidence="3 4" key="1">
    <citation type="submission" date="2023-07" db="EMBL/GenBank/DDBJ databases">
        <title>Sequencing the genomes of 1000 actinobacteria strains.</title>
        <authorList>
            <person name="Klenk H.-P."/>
        </authorList>
    </citation>
    <scope>NUCLEOTIDE SEQUENCE [LARGE SCALE GENOMIC DNA]</scope>
    <source>
        <strain evidence="3 4">DSM 22966</strain>
    </source>
</reference>
<dbReference type="Proteomes" id="UP001183794">
    <property type="component" value="Unassembled WGS sequence"/>
</dbReference>
<evidence type="ECO:0000313" key="4">
    <source>
        <dbReference type="Proteomes" id="UP001183794"/>
    </source>
</evidence>
<feature type="chain" id="PRO_5047258216" evidence="2">
    <location>
        <begin position="33"/>
        <end position="430"/>
    </location>
</feature>
<dbReference type="RefSeq" id="WP_310175537.1">
    <property type="nucleotide sequence ID" value="NZ_BAABHE010000002.1"/>
</dbReference>
<dbReference type="Gene3D" id="3.40.190.170">
    <property type="entry name" value="Bacterial extracellular solute-binding protein, family 7"/>
    <property type="match status" value="1"/>
</dbReference>
<evidence type="ECO:0000256" key="2">
    <source>
        <dbReference type="SAM" id="SignalP"/>
    </source>
</evidence>
<organism evidence="3 4">
    <name type="scientific">Enteractinococcus fodinae</name>
    <dbReference type="NCBI Taxonomy" id="684663"/>
    <lineage>
        <taxon>Bacteria</taxon>
        <taxon>Bacillati</taxon>
        <taxon>Actinomycetota</taxon>
        <taxon>Actinomycetes</taxon>
        <taxon>Micrococcales</taxon>
        <taxon>Micrococcaceae</taxon>
    </lineage>
</organism>
<comment type="caution">
    <text evidence="3">The sequence shown here is derived from an EMBL/GenBank/DDBJ whole genome shotgun (WGS) entry which is preliminary data.</text>
</comment>
<keyword evidence="1 2" id="KW-0732">Signal</keyword>